<evidence type="ECO:0000259" key="5">
    <source>
        <dbReference type="Pfam" id="PF01951"/>
    </source>
</evidence>
<dbReference type="AlphaFoldDB" id="A0A7I9VUW8"/>
<dbReference type="SUPFAM" id="SSF69819">
    <property type="entry name" value="MTH1598-like"/>
    <property type="match status" value="1"/>
</dbReference>
<comment type="similarity">
    <text evidence="1">Belongs to the archease family.</text>
</comment>
<dbReference type="RefSeq" id="WP_207767340.1">
    <property type="nucleotide sequence ID" value="NZ_BLKS01000001.1"/>
</dbReference>
<dbReference type="Pfam" id="PF01951">
    <property type="entry name" value="Archease"/>
    <property type="match status" value="1"/>
</dbReference>
<dbReference type="Proteomes" id="UP000465302">
    <property type="component" value="Unassembled WGS sequence"/>
</dbReference>
<evidence type="ECO:0000313" key="6">
    <source>
        <dbReference type="EMBL" id="GFG49213.1"/>
    </source>
</evidence>
<organism evidence="6 7">
    <name type="scientific">Mycolicibacterium agri</name>
    <name type="common">Mycobacterium agri</name>
    <dbReference type="NCBI Taxonomy" id="36811"/>
    <lineage>
        <taxon>Bacteria</taxon>
        <taxon>Bacillati</taxon>
        <taxon>Actinomycetota</taxon>
        <taxon>Actinomycetes</taxon>
        <taxon>Mycobacteriales</taxon>
        <taxon>Mycobacteriaceae</taxon>
        <taxon>Mycolicibacterium</taxon>
    </lineage>
</organism>
<dbReference type="GO" id="GO:0008033">
    <property type="term" value="P:tRNA processing"/>
    <property type="evidence" value="ECO:0007669"/>
    <property type="project" value="UniProtKB-KW"/>
</dbReference>
<evidence type="ECO:0000256" key="3">
    <source>
        <dbReference type="ARBA" id="ARBA00022723"/>
    </source>
</evidence>
<keyword evidence="4" id="KW-0106">Calcium</keyword>
<dbReference type="Gene3D" id="3.55.10.10">
    <property type="entry name" value="Archease domain"/>
    <property type="match status" value="1"/>
</dbReference>
<keyword evidence="3" id="KW-0479">Metal-binding</keyword>
<reference evidence="6 7" key="1">
    <citation type="journal article" date="2019" name="Emerg. Microbes Infect.">
        <title>Comprehensive subspecies identification of 175 nontuberculous mycobacteria species based on 7547 genomic profiles.</title>
        <authorList>
            <person name="Matsumoto Y."/>
            <person name="Kinjo T."/>
            <person name="Motooka D."/>
            <person name="Nabeya D."/>
            <person name="Jung N."/>
            <person name="Uechi K."/>
            <person name="Horii T."/>
            <person name="Iida T."/>
            <person name="Fujita J."/>
            <person name="Nakamura S."/>
        </authorList>
    </citation>
    <scope>NUCLEOTIDE SEQUENCE [LARGE SCALE GENOMIC DNA]</scope>
    <source>
        <strain evidence="6 7">JCM 6377</strain>
    </source>
</reference>
<protein>
    <recommendedName>
        <fullName evidence="5">Archease domain-containing protein</fullName>
    </recommendedName>
</protein>
<feature type="domain" description="Archease" evidence="5">
    <location>
        <begin position="9"/>
        <end position="140"/>
    </location>
</feature>
<dbReference type="EMBL" id="BLKS01000001">
    <property type="protein sequence ID" value="GFG49213.1"/>
    <property type="molecule type" value="Genomic_DNA"/>
</dbReference>
<evidence type="ECO:0000256" key="2">
    <source>
        <dbReference type="ARBA" id="ARBA00022694"/>
    </source>
</evidence>
<evidence type="ECO:0000313" key="7">
    <source>
        <dbReference type="Proteomes" id="UP000465302"/>
    </source>
</evidence>
<accession>A0A7I9VUW8</accession>
<name>A0A7I9VUW8_MYCAG</name>
<keyword evidence="2" id="KW-0819">tRNA processing</keyword>
<dbReference type="GO" id="GO:0046872">
    <property type="term" value="F:metal ion binding"/>
    <property type="evidence" value="ECO:0007669"/>
    <property type="project" value="UniProtKB-KW"/>
</dbReference>
<gene>
    <name evidence="6" type="ORF">MAGR_06540</name>
</gene>
<evidence type="ECO:0000256" key="1">
    <source>
        <dbReference type="ARBA" id="ARBA00007963"/>
    </source>
</evidence>
<sequence>MAGSTSGHRSVPHTADLRIEAWAPTRDDCIKQAVLGAVESFLDISDAGPTHTRVSRLTAASDDDLLVAVLDEAIYLLDTEGEVPVDLTLRDTGDSVEVAFEMVDAGALPQVGAVPKAVALNDLRLSHDGKQWRCLVTLDV</sequence>
<evidence type="ECO:0000256" key="4">
    <source>
        <dbReference type="ARBA" id="ARBA00022837"/>
    </source>
</evidence>
<dbReference type="InterPro" id="IPR036820">
    <property type="entry name" value="Archease_dom_sf"/>
</dbReference>
<proteinExistence type="inferred from homology"/>
<dbReference type="InterPro" id="IPR023572">
    <property type="entry name" value="Archease_dom"/>
</dbReference>
<comment type="caution">
    <text evidence="6">The sequence shown here is derived from an EMBL/GenBank/DDBJ whole genome shotgun (WGS) entry which is preliminary data.</text>
</comment>